<proteinExistence type="predicted"/>
<evidence type="ECO:0000313" key="2">
    <source>
        <dbReference type="EMBL" id="NVO56573.1"/>
    </source>
</evidence>
<organism evidence="2 3">
    <name type="scientific">Ruegeria haliotis</name>
    <dbReference type="NCBI Taxonomy" id="2747601"/>
    <lineage>
        <taxon>Bacteria</taxon>
        <taxon>Pseudomonadati</taxon>
        <taxon>Pseudomonadota</taxon>
        <taxon>Alphaproteobacteria</taxon>
        <taxon>Rhodobacterales</taxon>
        <taxon>Roseobacteraceae</taxon>
        <taxon>Ruegeria</taxon>
    </lineage>
</organism>
<reference evidence="2 3" key="1">
    <citation type="submission" date="2020-06" db="EMBL/GenBank/DDBJ databases">
        <authorList>
            <person name="Cao W.R."/>
        </authorList>
    </citation>
    <scope>NUCLEOTIDE SEQUENCE [LARGE SCALE GENOMIC DNA]</scope>
    <source>
        <strain evidence="2 3">B1Z28</strain>
    </source>
</reference>
<accession>A0ABX2PR38</accession>
<feature type="chain" id="PRO_5045893472" evidence="1">
    <location>
        <begin position="24"/>
        <end position="120"/>
    </location>
</feature>
<gene>
    <name evidence="2" type="ORF">HW561_12315</name>
</gene>
<dbReference type="RefSeq" id="WP_176865174.1">
    <property type="nucleotide sequence ID" value="NZ_JABXWT010000005.1"/>
</dbReference>
<evidence type="ECO:0000313" key="3">
    <source>
        <dbReference type="Proteomes" id="UP000630805"/>
    </source>
</evidence>
<dbReference type="Proteomes" id="UP000630805">
    <property type="component" value="Unassembled WGS sequence"/>
</dbReference>
<evidence type="ECO:0000256" key="1">
    <source>
        <dbReference type="SAM" id="SignalP"/>
    </source>
</evidence>
<keyword evidence="3" id="KW-1185">Reference proteome</keyword>
<name>A0ABX2PR38_9RHOB</name>
<feature type="signal peptide" evidence="1">
    <location>
        <begin position="1"/>
        <end position="23"/>
    </location>
</feature>
<sequence>MKLIFNLAAAALLVTGLTSVADAKELKKQSQFVDAVAGKKLVSGDTWLVISQDGKIEGVGRNNVKITGAWVWNKRFWCRNVVAGQKKFPEDCLKVKIDGSQVEFIRNKGKGDGIVYTIAN</sequence>
<protein>
    <submittedName>
        <fullName evidence="2">Uncharacterized protein</fullName>
    </submittedName>
</protein>
<dbReference type="EMBL" id="JABXWT010000005">
    <property type="protein sequence ID" value="NVO56573.1"/>
    <property type="molecule type" value="Genomic_DNA"/>
</dbReference>
<keyword evidence="1" id="KW-0732">Signal</keyword>
<comment type="caution">
    <text evidence="2">The sequence shown here is derived from an EMBL/GenBank/DDBJ whole genome shotgun (WGS) entry which is preliminary data.</text>
</comment>